<evidence type="ECO:0000313" key="19">
    <source>
        <dbReference type="Proteomes" id="UP001430647"/>
    </source>
</evidence>
<name>A0AAU8IA88_9XANT</name>
<evidence type="ECO:0000313" key="17">
    <source>
        <dbReference type="EMBL" id="MCI2259995.1"/>
    </source>
</evidence>
<reference evidence="18" key="3">
    <citation type="submission" date="2023-08" db="EMBL/GenBank/DDBJ databases">
        <title>Complete genome sequence of Xanthomonas indica.</title>
        <authorList>
            <person name="Patil P.B."/>
            <person name="Rana R."/>
        </authorList>
    </citation>
    <scope>NUCLEOTIDE SEQUENCE</scope>
    <source>
        <strain evidence="18">PPL560</strain>
    </source>
</reference>
<reference evidence="17" key="2">
    <citation type="submission" date="2022-01" db="EMBL/GenBank/DDBJ databases">
        <authorList>
            <person name="Rana R."/>
            <person name="Patil P.B."/>
        </authorList>
    </citation>
    <scope>NUCLEOTIDE SEQUENCE</scope>
    <source>
        <strain evidence="17">PPL560</strain>
    </source>
</reference>
<protein>
    <recommendedName>
        <fullName evidence="4">Cytochrome bo(3) ubiquinol oxidase subunit 4</fullName>
    </recommendedName>
    <alternativeName>
        <fullName evidence="16">Cytochrome o ubiquinol oxidase subunit 4</fullName>
    </alternativeName>
    <alternativeName>
        <fullName evidence="13">Oxidase bo(3) subunit 4</fullName>
    </alternativeName>
    <alternativeName>
        <fullName evidence="14">Ubiquinol oxidase polypeptide IV</fullName>
    </alternativeName>
    <alternativeName>
        <fullName evidence="15">Ubiquinol oxidase subunit 4</fullName>
    </alternativeName>
</protein>
<dbReference type="InterPro" id="IPR014210">
    <property type="entry name" value="Cyt_o_ubiqinol_oxidase_su4"/>
</dbReference>
<organism evidence="18">
    <name type="scientific">Xanthomonas indica</name>
    <dbReference type="NCBI Taxonomy" id="2912242"/>
    <lineage>
        <taxon>Bacteria</taxon>
        <taxon>Pseudomonadati</taxon>
        <taxon>Pseudomonadota</taxon>
        <taxon>Gammaproteobacteria</taxon>
        <taxon>Lysobacterales</taxon>
        <taxon>Lysobacteraceae</taxon>
        <taxon>Xanthomonas</taxon>
    </lineage>
</organism>
<comment type="similarity">
    <text evidence="2">Belongs to the cytochrome c oxidase bacterial subunit 4 family.</text>
</comment>
<accession>A0AAU8IA88</accession>
<evidence type="ECO:0000256" key="3">
    <source>
        <dbReference type="ARBA" id="ARBA00011700"/>
    </source>
</evidence>
<dbReference type="GO" id="GO:0015990">
    <property type="term" value="P:electron transport coupled proton transport"/>
    <property type="evidence" value="ECO:0007669"/>
    <property type="project" value="InterPro"/>
</dbReference>
<keyword evidence="11" id="KW-0472">Membrane</keyword>
<reference evidence="17 19" key="1">
    <citation type="journal article" date="2022" name="Curr. Microbiol.">
        <title>Xanthomonas indica sp. nov., a Novel Member of Non-Pathogenic Xanthomonas Community from Healthy Rice Seeds.</title>
        <authorList>
            <person name="Rana R."/>
            <person name="Madhavan V.N."/>
            <person name="Saroha T."/>
            <person name="Bansal K."/>
            <person name="Kaur A."/>
            <person name="Sonti R.V."/>
            <person name="Patel H.K."/>
            <person name="Patil P.B."/>
        </authorList>
    </citation>
    <scope>NUCLEOTIDE SEQUENCE [LARGE SCALE GENOMIC DNA]</scope>
    <source>
        <strain evidence="17 19">PPL560</strain>
    </source>
</reference>
<comment type="subunit">
    <text evidence="3">Heterooctamer of two A chains, two B chains, two C chains and two D chains.</text>
</comment>
<keyword evidence="9" id="KW-1133">Transmembrane helix</keyword>
<evidence type="ECO:0000256" key="9">
    <source>
        <dbReference type="ARBA" id="ARBA00022989"/>
    </source>
</evidence>
<dbReference type="KEGG" id="xin:Q7W82_08760"/>
<keyword evidence="7" id="KW-0812">Transmembrane</keyword>
<evidence type="ECO:0000256" key="5">
    <source>
        <dbReference type="ARBA" id="ARBA00022448"/>
    </source>
</evidence>
<comment type="function">
    <text evidence="12">Cytochrome bo(3) ubiquinol terminal oxidase is the component of the aerobic respiratory chain of E.coli that predominates when cells are grown at high aeration. Has proton pump activity across the membrane in addition to electron transfer, pumping 2 protons/electron.</text>
</comment>
<evidence type="ECO:0000256" key="2">
    <source>
        <dbReference type="ARBA" id="ARBA00008079"/>
    </source>
</evidence>
<evidence type="ECO:0000256" key="12">
    <source>
        <dbReference type="ARBA" id="ARBA00025694"/>
    </source>
</evidence>
<evidence type="ECO:0000256" key="15">
    <source>
        <dbReference type="ARBA" id="ARBA00031887"/>
    </source>
</evidence>
<evidence type="ECO:0000256" key="8">
    <source>
        <dbReference type="ARBA" id="ARBA00022982"/>
    </source>
</evidence>
<dbReference type="EMBL" id="CP131914">
    <property type="protein sequence ID" value="XCI82215.1"/>
    <property type="molecule type" value="Genomic_DNA"/>
</dbReference>
<dbReference type="GO" id="GO:0015078">
    <property type="term" value="F:proton transmembrane transporter activity"/>
    <property type="evidence" value="ECO:0007669"/>
    <property type="project" value="TreeGrafter"/>
</dbReference>
<evidence type="ECO:0000256" key="16">
    <source>
        <dbReference type="ARBA" id="ARBA00032185"/>
    </source>
</evidence>
<evidence type="ECO:0000256" key="4">
    <source>
        <dbReference type="ARBA" id="ARBA00014689"/>
    </source>
</evidence>
<gene>
    <name evidence="18" type="primary">cyoD</name>
    <name evidence="17" type="ORF">L3V74_00470</name>
    <name evidence="18" type="ORF">Q7W82_08760</name>
</gene>
<keyword evidence="5" id="KW-0813">Transport</keyword>
<dbReference type="RefSeq" id="WP_242156490.1">
    <property type="nucleotide sequence ID" value="NZ_CP131914.1"/>
</dbReference>
<dbReference type="AlphaFoldDB" id="A0AAU8IA88"/>
<keyword evidence="8" id="KW-0249">Electron transport</keyword>
<keyword evidence="19" id="KW-1185">Reference proteome</keyword>
<dbReference type="GO" id="GO:0005886">
    <property type="term" value="C:plasma membrane"/>
    <property type="evidence" value="ECO:0007669"/>
    <property type="project" value="UniProtKB-SubCell"/>
</dbReference>
<dbReference type="Proteomes" id="UP001430647">
    <property type="component" value="Unassembled WGS sequence"/>
</dbReference>
<keyword evidence="10" id="KW-0560">Oxidoreductase</keyword>
<dbReference type="GO" id="GO:0009319">
    <property type="term" value="C:cytochrome o ubiquinol oxidase complex"/>
    <property type="evidence" value="ECO:0007669"/>
    <property type="project" value="TreeGrafter"/>
</dbReference>
<evidence type="ECO:0000256" key="11">
    <source>
        <dbReference type="ARBA" id="ARBA00023136"/>
    </source>
</evidence>
<dbReference type="InterPro" id="IPR005171">
    <property type="entry name" value="Cyt_c_oxidase_su4_prok"/>
</dbReference>
<dbReference type="InterPro" id="IPR050968">
    <property type="entry name" value="Cytochrome_c_oxidase_bac_sub4"/>
</dbReference>
<evidence type="ECO:0000256" key="6">
    <source>
        <dbReference type="ARBA" id="ARBA00022475"/>
    </source>
</evidence>
<dbReference type="EMBL" id="JAKJPQ010000001">
    <property type="protein sequence ID" value="MCI2259995.1"/>
    <property type="molecule type" value="Genomic_DNA"/>
</dbReference>
<dbReference type="GO" id="GO:0009486">
    <property type="term" value="F:cytochrome bo3 ubiquinol oxidase activity"/>
    <property type="evidence" value="ECO:0007669"/>
    <property type="project" value="InterPro"/>
</dbReference>
<evidence type="ECO:0000256" key="1">
    <source>
        <dbReference type="ARBA" id="ARBA00004651"/>
    </source>
</evidence>
<evidence type="ECO:0000256" key="7">
    <source>
        <dbReference type="ARBA" id="ARBA00022692"/>
    </source>
</evidence>
<evidence type="ECO:0000256" key="14">
    <source>
        <dbReference type="ARBA" id="ARBA00030211"/>
    </source>
</evidence>
<dbReference type="NCBIfam" id="TIGR02847">
    <property type="entry name" value="CyoD"/>
    <property type="match status" value="1"/>
</dbReference>
<dbReference type="PANTHER" id="PTHR36835:SF1">
    <property type="entry name" value="CYTOCHROME BO(3) UBIQUINOL OXIDASE SUBUNIT 4"/>
    <property type="match status" value="1"/>
</dbReference>
<comment type="subcellular location">
    <subcellularLocation>
        <location evidence="1">Cell membrane</location>
        <topology evidence="1">Multi-pass membrane protein</topology>
    </subcellularLocation>
</comment>
<dbReference type="Pfam" id="PF03626">
    <property type="entry name" value="COX4_pro"/>
    <property type="match status" value="1"/>
</dbReference>
<evidence type="ECO:0000256" key="13">
    <source>
        <dbReference type="ARBA" id="ARBA00030071"/>
    </source>
</evidence>
<keyword evidence="6" id="KW-1003">Cell membrane</keyword>
<dbReference type="GO" id="GO:0019646">
    <property type="term" value="P:aerobic electron transport chain"/>
    <property type="evidence" value="ECO:0007669"/>
    <property type="project" value="TreeGrafter"/>
</dbReference>
<evidence type="ECO:0000256" key="10">
    <source>
        <dbReference type="ARBA" id="ARBA00023002"/>
    </source>
</evidence>
<proteinExistence type="inferred from homology"/>
<evidence type="ECO:0000313" key="18">
    <source>
        <dbReference type="EMBL" id="XCI82215.1"/>
    </source>
</evidence>
<sequence>MANHHSSSDAHAEHGHSGGLKSYLVGFVLAVILTVIPFGMVMSGAFPRGVTVIVIAVLAAVQMLVHLIYFLHMDRSAEQRSNVHVGLFSLLIIGIVVVGSLWVMHNLNVNMMH</sequence>
<dbReference type="PANTHER" id="PTHR36835">
    <property type="entry name" value="CYTOCHROME BO(3) UBIQUINOL OXIDASE SUBUNIT 4"/>
    <property type="match status" value="1"/>
</dbReference>